<dbReference type="PANTHER" id="PTHR33540">
    <property type="entry name" value="TRNA THREONYLCARBAMOYLADENOSINE BIOSYNTHESIS PROTEIN TSAE"/>
    <property type="match status" value="1"/>
</dbReference>
<dbReference type="InterPro" id="IPR003442">
    <property type="entry name" value="T6A_TsaE"/>
</dbReference>
<keyword evidence="9" id="KW-0460">Magnesium</keyword>
<dbReference type="GO" id="GO:0046872">
    <property type="term" value="F:metal ion binding"/>
    <property type="evidence" value="ECO:0007669"/>
    <property type="project" value="UniProtKB-KW"/>
</dbReference>
<evidence type="ECO:0000256" key="10">
    <source>
        <dbReference type="ARBA" id="ARBA00024908"/>
    </source>
</evidence>
<dbReference type="OrthoDB" id="9800307at2"/>
<dbReference type="Gene3D" id="3.40.50.300">
    <property type="entry name" value="P-loop containing nucleotide triphosphate hydrolases"/>
    <property type="match status" value="1"/>
</dbReference>
<sequence length="166" mass="17014">MIPAPGAAPVRRELPTVADTEAFGEELGRDLVAGDVLLLAGPLGAGKTALVRGLARGLGVTGAVASPTFVIAREHPSSGEGPALVHVDAYRLGGPGGDAAPAAVDVAAELDDLDLDTELDRAVVAVEWGVGVAERLTGDGRGAVEVVLERRDDETRVATLRRTQRP</sequence>
<dbReference type="Pfam" id="PF02367">
    <property type="entry name" value="TsaE"/>
    <property type="match status" value="1"/>
</dbReference>
<dbReference type="STRING" id="260086.SAMN05216207_102469"/>
<evidence type="ECO:0000313" key="12">
    <source>
        <dbReference type="EMBL" id="SFN91714.1"/>
    </source>
</evidence>
<keyword evidence="6" id="KW-0479">Metal-binding</keyword>
<dbReference type="Proteomes" id="UP000199614">
    <property type="component" value="Unassembled WGS sequence"/>
</dbReference>
<dbReference type="GO" id="GO:0005524">
    <property type="term" value="F:ATP binding"/>
    <property type="evidence" value="ECO:0007669"/>
    <property type="project" value="UniProtKB-KW"/>
</dbReference>
<comment type="similarity">
    <text evidence="2">Belongs to the TsaE family.</text>
</comment>
<evidence type="ECO:0000256" key="9">
    <source>
        <dbReference type="ARBA" id="ARBA00022842"/>
    </source>
</evidence>
<dbReference type="RefSeq" id="WP_093347927.1">
    <property type="nucleotide sequence ID" value="NZ_FOUY01000024.1"/>
</dbReference>
<proteinExistence type="inferred from homology"/>
<keyword evidence="8" id="KW-0067">ATP-binding</keyword>
<evidence type="ECO:0000256" key="5">
    <source>
        <dbReference type="ARBA" id="ARBA00022694"/>
    </source>
</evidence>
<gene>
    <name evidence="12" type="ORF">SAMN05216207_102469</name>
</gene>
<evidence type="ECO:0000256" key="7">
    <source>
        <dbReference type="ARBA" id="ARBA00022741"/>
    </source>
</evidence>
<evidence type="ECO:0000256" key="2">
    <source>
        <dbReference type="ARBA" id="ARBA00007599"/>
    </source>
</evidence>
<dbReference type="SUPFAM" id="SSF52540">
    <property type="entry name" value="P-loop containing nucleoside triphosphate hydrolases"/>
    <property type="match status" value="1"/>
</dbReference>
<keyword evidence="5" id="KW-0819">tRNA processing</keyword>
<dbReference type="PANTHER" id="PTHR33540:SF2">
    <property type="entry name" value="TRNA THREONYLCARBAMOYLADENOSINE BIOSYNTHESIS PROTEIN TSAE"/>
    <property type="match status" value="1"/>
</dbReference>
<dbReference type="GO" id="GO:0005737">
    <property type="term" value="C:cytoplasm"/>
    <property type="evidence" value="ECO:0007669"/>
    <property type="project" value="UniProtKB-SubCell"/>
</dbReference>
<comment type="function">
    <text evidence="10">Required for the formation of a threonylcarbamoyl group on adenosine at position 37 (t(6)A37) in tRNAs that read codons beginning with adenine. Is involved in the transfer of the threonylcarbamoyl moiety of threonylcarbamoyl-AMP (TC-AMP) to the N6 group of A37, together with TsaD and TsaB. TsaE seems to play an indirect role in the t(6)A biosynthesis pathway, possibly in regulating the core enzymatic function of TsaD.</text>
</comment>
<protein>
    <recommendedName>
        <fullName evidence="3">tRNA threonylcarbamoyladenosine biosynthesis protein TsaE</fullName>
    </recommendedName>
    <alternativeName>
        <fullName evidence="11">t(6)A37 threonylcarbamoyladenosine biosynthesis protein TsaE</fullName>
    </alternativeName>
</protein>
<evidence type="ECO:0000256" key="8">
    <source>
        <dbReference type="ARBA" id="ARBA00022840"/>
    </source>
</evidence>
<dbReference type="EMBL" id="FOUY01000024">
    <property type="protein sequence ID" value="SFN91714.1"/>
    <property type="molecule type" value="Genomic_DNA"/>
</dbReference>
<keyword evidence="7" id="KW-0547">Nucleotide-binding</keyword>
<evidence type="ECO:0000313" key="13">
    <source>
        <dbReference type="Proteomes" id="UP000199614"/>
    </source>
</evidence>
<evidence type="ECO:0000256" key="4">
    <source>
        <dbReference type="ARBA" id="ARBA00022490"/>
    </source>
</evidence>
<accession>A0A1I5CXL1</accession>
<dbReference type="NCBIfam" id="TIGR00150">
    <property type="entry name" value="T6A_YjeE"/>
    <property type="match status" value="1"/>
</dbReference>
<dbReference type="InterPro" id="IPR027417">
    <property type="entry name" value="P-loop_NTPase"/>
</dbReference>
<evidence type="ECO:0000256" key="3">
    <source>
        <dbReference type="ARBA" id="ARBA00019010"/>
    </source>
</evidence>
<name>A0A1I5CXL1_PSUAM</name>
<organism evidence="12 13">
    <name type="scientific">Pseudonocardia ammonioxydans</name>
    <dbReference type="NCBI Taxonomy" id="260086"/>
    <lineage>
        <taxon>Bacteria</taxon>
        <taxon>Bacillati</taxon>
        <taxon>Actinomycetota</taxon>
        <taxon>Actinomycetes</taxon>
        <taxon>Pseudonocardiales</taxon>
        <taxon>Pseudonocardiaceae</taxon>
        <taxon>Pseudonocardia</taxon>
    </lineage>
</organism>
<evidence type="ECO:0000256" key="1">
    <source>
        <dbReference type="ARBA" id="ARBA00004496"/>
    </source>
</evidence>
<dbReference type="AlphaFoldDB" id="A0A1I5CXL1"/>
<keyword evidence="13" id="KW-1185">Reference proteome</keyword>
<keyword evidence="4" id="KW-0963">Cytoplasm</keyword>
<evidence type="ECO:0000256" key="6">
    <source>
        <dbReference type="ARBA" id="ARBA00022723"/>
    </source>
</evidence>
<reference evidence="12 13" key="1">
    <citation type="submission" date="2016-10" db="EMBL/GenBank/DDBJ databases">
        <authorList>
            <person name="de Groot N.N."/>
        </authorList>
    </citation>
    <scope>NUCLEOTIDE SEQUENCE [LARGE SCALE GENOMIC DNA]</scope>
    <source>
        <strain evidence="12 13">CGMCC 4.1877</strain>
    </source>
</reference>
<evidence type="ECO:0000256" key="11">
    <source>
        <dbReference type="ARBA" id="ARBA00032441"/>
    </source>
</evidence>
<comment type="subcellular location">
    <subcellularLocation>
        <location evidence="1">Cytoplasm</location>
    </subcellularLocation>
</comment>
<dbReference type="GO" id="GO:0002949">
    <property type="term" value="P:tRNA threonylcarbamoyladenosine modification"/>
    <property type="evidence" value="ECO:0007669"/>
    <property type="project" value="InterPro"/>
</dbReference>